<dbReference type="EMBL" id="MZGV01000056">
    <property type="protein sequence ID" value="OPJ58437.1"/>
    <property type="molecule type" value="Genomic_DNA"/>
</dbReference>
<keyword evidence="3" id="KW-1185">Reference proteome</keyword>
<evidence type="ECO:0000313" key="2">
    <source>
        <dbReference type="EMBL" id="OPJ58437.1"/>
    </source>
</evidence>
<keyword evidence="1" id="KW-0472">Membrane</keyword>
<reference evidence="2 3" key="1">
    <citation type="submission" date="2017-03" db="EMBL/GenBank/DDBJ databases">
        <title>Genome sequence of Clostridium oryzae DSM 28571.</title>
        <authorList>
            <person name="Poehlein A."/>
            <person name="Daniel R."/>
        </authorList>
    </citation>
    <scope>NUCLEOTIDE SEQUENCE [LARGE SCALE GENOMIC DNA]</scope>
    <source>
        <strain evidence="2 3">DSM 28571</strain>
    </source>
</reference>
<comment type="caution">
    <text evidence="2">The sequence shown here is derived from an EMBL/GenBank/DDBJ whole genome shotgun (WGS) entry which is preliminary data.</text>
</comment>
<organism evidence="2 3">
    <name type="scientific">Clostridium oryzae</name>
    <dbReference type="NCBI Taxonomy" id="1450648"/>
    <lineage>
        <taxon>Bacteria</taxon>
        <taxon>Bacillati</taxon>
        <taxon>Bacillota</taxon>
        <taxon>Clostridia</taxon>
        <taxon>Eubacteriales</taxon>
        <taxon>Clostridiaceae</taxon>
        <taxon>Clostridium</taxon>
    </lineage>
</organism>
<sequence length="517" mass="56044">MAHSMDVSIRFVSNYAQVFGSINKGLTGIKKKEDKLKDFKPLGNMNSALKPLENINKNIDDYMTKQREAEEEAKKFKLGDFGGKVGNPIIAFFKGTIDEASKYKKAMEDAKKAGKSTGEINKLKVSKDAIKNIETFSKKMSKFNDSVSKAKIIIASDVMPILDKVLDKGTQLVNWFNSLDPAIQGTIVKVGLGTAVLGKSTQMFLTAKGKVKGFFGMLKKAKEAKGASKTVEEVAEGVKKSTGSMNKSQKALCGKSKRTSRSVKNSFKELKAGVGQMLSKTKAHLKSFLSKMKGFGRSAGNIIKNGVSLIGKNFRKLLNRAKELGRGMISIFTRVTAFMIANPIIAVIAAIIAVVILLYAAWKTNFGGIREKTKAVIDFIKERVAGIKQVFSNVVKGVKSFAGTIMKIWGKIKKFLQNPIKGTMNIASNIFGKLTGHNALGTSYWHGGSTLVGEHGPEVVDLPSGSRVHDARASQKLGGTISIAKLADKIIVREDADIDRITDALVRKLKTAGCNAV</sequence>
<evidence type="ECO:0000313" key="3">
    <source>
        <dbReference type="Proteomes" id="UP000190080"/>
    </source>
</evidence>
<dbReference type="STRING" id="1450648.CLORY_35870"/>
<keyword evidence="1" id="KW-1133">Transmembrane helix</keyword>
<accession>A0A1V4IFY2</accession>
<name>A0A1V4IFY2_9CLOT</name>
<dbReference type="AlphaFoldDB" id="A0A1V4IFY2"/>
<gene>
    <name evidence="2" type="ORF">CLORY_35870</name>
</gene>
<feature type="transmembrane region" description="Helical" evidence="1">
    <location>
        <begin position="338"/>
        <end position="362"/>
    </location>
</feature>
<protein>
    <submittedName>
        <fullName evidence="2">Uncharacterized protein</fullName>
    </submittedName>
</protein>
<keyword evidence="1" id="KW-0812">Transmembrane</keyword>
<proteinExistence type="predicted"/>
<evidence type="ECO:0000256" key="1">
    <source>
        <dbReference type="SAM" id="Phobius"/>
    </source>
</evidence>
<dbReference type="Proteomes" id="UP000190080">
    <property type="component" value="Unassembled WGS sequence"/>
</dbReference>
<dbReference type="RefSeq" id="WP_079427029.1">
    <property type="nucleotide sequence ID" value="NZ_MZGV01000056.1"/>
</dbReference>
<dbReference type="OrthoDB" id="1779742at2"/>